<accession>A0AAV9J5T9</accession>
<feature type="binding site" evidence="2">
    <location>
        <position position="107"/>
    </location>
    <ligand>
        <name>FAD</name>
        <dbReference type="ChEBI" id="CHEBI:57692"/>
    </ligand>
</feature>
<feature type="domain" description="Glucose-methanol-choline oxidoreductase N-terminal" evidence="4">
    <location>
        <begin position="105"/>
        <end position="128"/>
    </location>
</feature>
<evidence type="ECO:0000313" key="5">
    <source>
        <dbReference type="EMBL" id="KAK4540352.1"/>
    </source>
</evidence>
<dbReference type="Pfam" id="PF00732">
    <property type="entry name" value="GMC_oxred_N"/>
    <property type="match status" value="1"/>
</dbReference>
<keyword evidence="3" id="KW-0285">Flavoprotein</keyword>
<name>A0AAV9J5T9_9PEZI</name>
<comment type="cofactor">
    <cofactor evidence="2">
        <name>FAD</name>
        <dbReference type="ChEBI" id="CHEBI:57692"/>
    </cofactor>
</comment>
<dbReference type="InterPro" id="IPR007867">
    <property type="entry name" value="GMC_OxRtase_C"/>
</dbReference>
<evidence type="ECO:0000256" key="2">
    <source>
        <dbReference type="PIRSR" id="PIRSR000137-2"/>
    </source>
</evidence>
<dbReference type="PIRSF" id="PIRSF000137">
    <property type="entry name" value="Alcohol_oxidase"/>
    <property type="match status" value="1"/>
</dbReference>
<dbReference type="PANTHER" id="PTHR11552">
    <property type="entry name" value="GLUCOSE-METHANOL-CHOLINE GMC OXIDOREDUCTASE"/>
    <property type="match status" value="1"/>
</dbReference>
<dbReference type="InterPro" id="IPR036188">
    <property type="entry name" value="FAD/NAD-bd_sf"/>
</dbReference>
<dbReference type="Proteomes" id="UP001324427">
    <property type="component" value="Unassembled WGS sequence"/>
</dbReference>
<dbReference type="Pfam" id="PF05199">
    <property type="entry name" value="GMC_oxred_C"/>
    <property type="match status" value="1"/>
</dbReference>
<dbReference type="GO" id="GO:0050660">
    <property type="term" value="F:flavin adenine dinucleotide binding"/>
    <property type="evidence" value="ECO:0007669"/>
    <property type="project" value="InterPro"/>
</dbReference>
<dbReference type="GO" id="GO:0016614">
    <property type="term" value="F:oxidoreductase activity, acting on CH-OH group of donors"/>
    <property type="evidence" value="ECO:0007669"/>
    <property type="project" value="InterPro"/>
</dbReference>
<keyword evidence="2 3" id="KW-0274">FAD</keyword>
<dbReference type="SUPFAM" id="SSF51905">
    <property type="entry name" value="FAD/NAD(P)-binding domain"/>
    <property type="match status" value="1"/>
</dbReference>
<evidence type="ECO:0000313" key="6">
    <source>
        <dbReference type="Proteomes" id="UP001324427"/>
    </source>
</evidence>
<protein>
    <recommendedName>
        <fullName evidence="4">Glucose-methanol-choline oxidoreductase N-terminal domain-containing protein</fullName>
    </recommendedName>
</protein>
<dbReference type="InterPro" id="IPR012132">
    <property type="entry name" value="GMC_OxRdtase"/>
</dbReference>
<dbReference type="SUPFAM" id="SSF54373">
    <property type="entry name" value="FAD-linked reductases, C-terminal domain"/>
    <property type="match status" value="1"/>
</dbReference>
<dbReference type="PANTHER" id="PTHR11552:SF210">
    <property type="entry name" value="GLUCOSE-METHANOL-CHOLINE OXIDOREDUCTASE N-TERMINAL DOMAIN-CONTAINING PROTEIN-RELATED"/>
    <property type="match status" value="1"/>
</dbReference>
<dbReference type="AlphaFoldDB" id="A0AAV9J5T9"/>
<keyword evidence="6" id="KW-1185">Reference proteome</keyword>
<proteinExistence type="inferred from homology"/>
<comment type="similarity">
    <text evidence="1 3">Belongs to the GMC oxidoreductase family.</text>
</comment>
<evidence type="ECO:0000259" key="4">
    <source>
        <dbReference type="PROSITE" id="PS00623"/>
    </source>
</evidence>
<sequence length="653" mass="70945">MPGATKGTNGHSASALCSLDDFLAKEFDYVVVGGGTAGLCVAARLTENPDVKVGVIEAGADRMDDPQISTPGLYPTLIGREKYDWCFQTVPQEGAGNKRMSQPRGKVLGGSSAINYLMYVRGSKKDYDGWESLGNEGWGWEGMAPYFKKHQTYDPPETEHPNKQYMPIAAKDKHHGTDGPIHTSFNDYYEPFEEDFCTAAYEVSGKDNTLVDAWSGDHMGFYSSLGAVDRSSDVGKRSYAASGYLRPNLNRPNLKVLTEALATKIVLDGNTATGVEFTHGGQKEIVKASKEVILSGGVINSPQLLELSGIGDPKVLKAAGVECVVENERVGANFQDHVLGGMLYDLKDGIQSLDSLHGADYQKAQDEIYQKTGKGPYGSPGMLMGFVSYASLVSKEALDQTVAEVRKGSLAKTDFEKRQEDLIVEQLSDPNFANIQTFCECLTRGKNWIASLITAGIGAQLDVSHGEDQVQFFGAPPEGKTRASLLVCLEHPLSRGTVHITSSDPTQHPRIDPGYFRNGADAKILAEAIKWMDKVANRPVLKRSLGDRVLPPRNANIESEEDRVQYVRNHISTQYHLIGTCTMGEVVDDKLKVNGVNQLRVIDASVFPGHVSGNIMASTYAVAEKGADLVKADDGRYPTRVGSHLSKVDSARV</sequence>
<comment type="caution">
    <text evidence="5">The sequence shown here is derived from an EMBL/GenBank/DDBJ whole genome shotgun (WGS) entry which is preliminary data.</text>
</comment>
<dbReference type="InterPro" id="IPR000172">
    <property type="entry name" value="GMC_OxRdtase_N"/>
</dbReference>
<dbReference type="EMBL" id="JAVFHQ010000069">
    <property type="protein sequence ID" value="KAK4540352.1"/>
    <property type="molecule type" value="Genomic_DNA"/>
</dbReference>
<dbReference type="PROSITE" id="PS00623">
    <property type="entry name" value="GMC_OXRED_1"/>
    <property type="match status" value="1"/>
</dbReference>
<evidence type="ECO:0000256" key="1">
    <source>
        <dbReference type="ARBA" id="ARBA00010790"/>
    </source>
</evidence>
<dbReference type="Gene3D" id="3.50.50.60">
    <property type="entry name" value="FAD/NAD(P)-binding domain"/>
    <property type="match status" value="1"/>
</dbReference>
<evidence type="ECO:0000256" key="3">
    <source>
        <dbReference type="RuleBase" id="RU003968"/>
    </source>
</evidence>
<reference evidence="5 6" key="1">
    <citation type="submission" date="2021-11" db="EMBL/GenBank/DDBJ databases">
        <title>Black yeast isolated from Biological Soil Crust.</title>
        <authorList>
            <person name="Kurbessoian T."/>
        </authorList>
    </citation>
    <scope>NUCLEOTIDE SEQUENCE [LARGE SCALE GENOMIC DNA]</scope>
    <source>
        <strain evidence="5 6">CCFEE 5522</strain>
    </source>
</reference>
<organism evidence="5 6">
    <name type="scientific">Oleoguttula mirabilis</name>
    <dbReference type="NCBI Taxonomy" id="1507867"/>
    <lineage>
        <taxon>Eukaryota</taxon>
        <taxon>Fungi</taxon>
        <taxon>Dikarya</taxon>
        <taxon>Ascomycota</taxon>
        <taxon>Pezizomycotina</taxon>
        <taxon>Dothideomycetes</taxon>
        <taxon>Dothideomycetidae</taxon>
        <taxon>Mycosphaerellales</taxon>
        <taxon>Teratosphaeriaceae</taxon>
        <taxon>Oleoguttula</taxon>
    </lineage>
</organism>
<dbReference type="Gene3D" id="3.30.560.10">
    <property type="entry name" value="Glucose Oxidase, domain 3"/>
    <property type="match status" value="1"/>
</dbReference>
<gene>
    <name evidence="5" type="ORF">LTR36_009309</name>
</gene>